<evidence type="ECO:0000313" key="2">
    <source>
        <dbReference type="Proteomes" id="UP001165064"/>
    </source>
</evidence>
<evidence type="ECO:0000313" key="1">
    <source>
        <dbReference type="EMBL" id="GME99622.1"/>
    </source>
</evidence>
<protein>
    <submittedName>
        <fullName evidence="1">Unnamed protein product</fullName>
    </submittedName>
</protein>
<comment type="caution">
    <text evidence="1">The sequence shown here is derived from an EMBL/GenBank/DDBJ whole genome shotgun (WGS) entry which is preliminary data.</text>
</comment>
<reference evidence="1" key="1">
    <citation type="submission" date="2023-04" db="EMBL/GenBank/DDBJ databases">
        <title>Ambrosiozyma monospora NBRC 10751.</title>
        <authorList>
            <person name="Ichikawa N."/>
            <person name="Sato H."/>
            <person name="Tonouchi N."/>
        </authorList>
    </citation>
    <scope>NUCLEOTIDE SEQUENCE</scope>
    <source>
        <strain evidence="1">NBRC 10751</strain>
    </source>
</reference>
<proteinExistence type="predicted"/>
<accession>A0ACB5U2F0</accession>
<name>A0ACB5U2F0_AMBMO</name>
<keyword evidence="2" id="KW-1185">Reference proteome</keyword>
<gene>
    <name evidence="1" type="ORF">Amon02_001077200</name>
</gene>
<dbReference type="Proteomes" id="UP001165064">
    <property type="component" value="Unassembled WGS sequence"/>
</dbReference>
<organism evidence="1 2">
    <name type="scientific">Ambrosiozyma monospora</name>
    <name type="common">Yeast</name>
    <name type="synonym">Endomycopsis monosporus</name>
    <dbReference type="NCBI Taxonomy" id="43982"/>
    <lineage>
        <taxon>Eukaryota</taxon>
        <taxon>Fungi</taxon>
        <taxon>Dikarya</taxon>
        <taxon>Ascomycota</taxon>
        <taxon>Saccharomycotina</taxon>
        <taxon>Pichiomycetes</taxon>
        <taxon>Pichiales</taxon>
        <taxon>Pichiaceae</taxon>
        <taxon>Ambrosiozyma</taxon>
    </lineage>
</organism>
<dbReference type="EMBL" id="BSXS01011069">
    <property type="protein sequence ID" value="GME99622.1"/>
    <property type="molecule type" value="Genomic_DNA"/>
</dbReference>
<sequence>MKNYDFIFLNRNWAIDKSYMIDQFNRLNKKNPLKHWLLIFPEGTNLSANTRGKSDKFADKIGYTDKLKHILLPRVKGFYTACKYLSPTTNKIYDLTIAYSDHTPQEYAQDIFTLSRIYLFGKGPTEVRLNINEITFDEITNCKLTNETLSEAEDDKQMDSFEKWLIKLWEGKDKQMDNYYKLGKFSPGQTEFKINLGLRSNLELLNVYIIPVLALSLSWLLFKFVKYASGL</sequence>